<gene>
    <name evidence="1" type="ORF">BaRGS_00006483</name>
</gene>
<organism evidence="1 2">
    <name type="scientific">Batillaria attramentaria</name>
    <dbReference type="NCBI Taxonomy" id="370345"/>
    <lineage>
        <taxon>Eukaryota</taxon>
        <taxon>Metazoa</taxon>
        <taxon>Spiralia</taxon>
        <taxon>Lophotrochozoa</taxon>
        <taxon>Mollusca</taxon>
        <taxon>Gastropoda</taxon>
        <taxon>Caenogastropoda</taxon>
        <taxon>Sorbeoconcha</taxon>
        <taxon>Cerithioidea</taxon>
        <taxon>Batillariidae</taxon>
        <taxon>Batillaria</taxon>
    </lineage>
</organism>
<dbReference type="Proteomes" id="UP001519460">
    <property type="component" value="Unassembled WGS sequence"/>
</dbReference>
<keyword evidence="2" id="KW-1185">Reference proteome</keyword>
<comment type="caution">
    <text evidence="1">The sequence shown here is derived from an EMBL/GenBank/DDBJ whole genome shotgun (WGS) entry which is preliminary data.</text>
</comment>
<proteinExistence type="predicted"/>
<name>A0ABD0LSY6_9CAEN</name>
<evidence type="ECO:0000313" key="1">
    <source>
        <dbReference type="EMBL" id="KAK7502119.1"/>
    </source>
</evidence>
<evidence type="ECO:0000313" key="2">
    <source>
        <dbReference type="Proteomes" id="UP001519460"/>
    </source>
</evidence>
<sequence length="67" mass="7518">MDHVRGIISEALFSTFTAEPSQVQHLVKQRKQRIGSLRKGLTVAGTKLWHTLQLLVEILGVKLLAVR</sequence>
<reference evidence="1 2" key="1">
    <citation type="journal article" date="2023" name="Sci. Data">
        <title>Genome assembly of the Korean intertidal mud-creeper Batillaria attramentaria.</title>
        <authorList>
            <person name="Patra A.K."/>
            <person name="Ho P.T."/>
            <person name="Jun S."/>
            <person name="Lee S.J."/>
            <person name="Kim Y."/>
            <person name="Won Y.J."/>
        </authorList>
    </citation>
    <scope>NUCLEOTIDE SEQUENCE [LARGE SCALE GENOMIC DNA]</scope>
    <source>
        <strain evidence="1">Wonlab-2016</strain>
    </source>
</reference>
<protein>
    <submittedName>
        <fullName evidence="1">Uncharacterized protein</fullName>
    </submittedName>
</protein>
<accession>A0ABD0LSY6</accession>
<dbReference type="EMBL" id="JACVVK020000027">
    <property type="protein sequence ID" value="KAK7502119.1"/>
    <property type="molecule type" value="Genomic_DNA"/>
</dbReference>
<dbReference type="AlphaFoldDB" id="A0ABD0LSY6"/>